<feature type="compositionally biased region" description="Gly residues" evidence="1">
    <location>
        <begin position="848"/>
        <end position="857"/>
    </location>
</feature>
<organism evidence="2 3">
    <name type="scientific">Leucosporidium creatinivorum</name>
    <dbReference type="NCBI Taxonomy" id="106004"/>
    <lineage>
        <taxon>Eukaryota</taxon>
        <taxon>Fungi</taxon>
        <taxon>Dikarya</taxon>
        <taxon>Basidiomycota</taxon>
        <taxon>Pucciniomycotina</taxon>
        <taxon>Microbotryomycetes</taxon>
        <taxon>Leucosporidiales</taxon>
        <taxon>Leucosporidium</taxon>
    </lineage>
</organism>
<dbReference type="OrthoDB" id="2529379at2759"/>
<accession>A0A1Y2FXX8</accession>
<dbReference type="PROSITE" id="PS50330">
    <property type="entry name" value="UIM"/>
    <property type="match status" value="2"/>
</dbReference>
<feature type="compositionally biased region" description="Polar residues" evidence="1">
    <location>
        <begin position="285"/>
        <end position="298"/>
    </location>
</feature>
<keyword evidence="3" id="KW-1185">Reference proteome</keyword>
<feature type="compositionally biased region" description="Polar residues" evidence="1">
    <location>
        <begin position="530"/>
        <end position="541"/>
    </location>
</feature>
<feature type="compositionally biased region" description="Polar residues" evidence="1">
    <location>
        <begin position="403"/>
        <end position="412"/>
    </location>
</feature>
<reference evidence="2 3" key="1">
    <citation type="submission" date="2016-07" db="EMBL/GenBank/DDBJ databases">
        <title>Pervasive Adenine N6-methylation of Active Genes in Fungi.</title>
        <authorList>
            <consortium name="DOE Joint Genome Institute"/>
            <person name="Mondo S.J."/>
            <person name="Dannebaum R.O."/>
            <person name="Kuo R.C."/>
            <person name="Labutti K."/>
            <person name="Haridas S."/>
            <person name="Kuo A."/>
            <person name="Salamov A."/>
            <person name="Ahrendt S.R."/>
            <person name="Lipzen A."/>
            <person name="Sullivan W."/>
            <person name="Andreopoulos W.B."/>
            <person name="Clum A."/>
            <person name="Lindquist E."/>
            <person name="Daum C."/>
            <person name="Ramamoorthy G.K."/>
            <person name="Gryganskyi A."/>
            <person name="Culley D."/>
            <person name="Magnuson J.K."/>
            <person name="James T.Y."/>
            <person name="O'Malley M.A."/>
            <person name="Stajich J.E."/>
            <person name="Spatafora J.W."/>
            <person name="Visel A."/>
            <person name="Grigoriev I.V."/>
        </authorList>
    </citation>
    <scope>NUCLEOTIDE SEQUENCE [LARGE SCALE GENOMIC DNA]</scope>
    <source>
        <strain evidence="2 3">62-1032</strain>
    </source>
</reference>
<feature type="compositionally biased region" description="Pro residues" evidence="1">
    <location>
        <begin position="512"/>
        <end position="521"/>
    </location>
</feature>
<dbReference type="AlphaFoldDB" id="A0A1Y2FXX8"/>
<feature type="compositionally biased region" description="Polar residues" evidence="1">
    <location>
        <begin position="463"/>
        <end position="484"/>
    </location>
</feature>
<dbReference type="SMART" id="SM00726">
    <property type="entry name" value="UIM"/>
    <property type="match status" value="4"/>
</dbReference>
<feature type="compositionally biased region" description="Polar residues" evidence="1">
    <location>
        <begin position="19"/>
        <end position="31"/>
    </location>
</feature>
<feature type="compositionally biased region" description="Polar residues" evidence="1">
    <location>
        <begin position="313"/>
        <end position="324"/>
    </location>
</feature>
<dbReference type="InterPro" id="IPR003903">
    <property type="entry name" value="UIM_dom"/>
</dbReference>
<dbReference type="InParanoid" id="A0A1Y2FXX8"/>
<feature type="compositionally biased region" description="Polar residues" evidence="1">
    <location>
        <begin position="193"/>
        <end position="206"/>
    </location>
</feature>
<gene>
    <name evidence="2" type="ORF">BCR35DRAFT_350764</name>
</gene>
<feature type="compositionally biased region" description="Pro residues" evidence="1">
    <location>
        <begin position="383"/>
        <end position="394"/>
    </location>
</feature>
<dbReference type="EMBL" id="MCGR01000008">
    <property type="protein sequence ID" value="ORY88853.1"/>
    <property type="molecule type" value="Genomic_DNA"/>
</dbReference>
<feature type="region of interest" description="Disordered" evidence="1">
    <location>
        <begin position="744"/>
        <end position="778"/>
    </location>
</feature>
<evidence type="ECO:0000256" key="1">
    <source>
        <dbReference type="SAM" id="MobiDB-lite"/>
    </source>
</evidence>
<name>A0A1Y2FXX8_9BASI</name>
<feature type="compositionally biased region" description="Basic and acidic residues" evidence="1">
    <location>
        <begin position="1"/>
        <end position="13"/>
    </location>
</feature>
<evidence type="ECO:0000313" key="3">
    <source>
        <dbReference type="Proteomes" id="UP000193467"/>
    </source>
</evidence>
<evidence type="ECO:0000313" key="2">
    <source>
        <dbReference type="EMBL" id="ORY88853.1"/>
    </source>
</evidence>
<sequence>MPGLAKEHARRASADLSAWWTNKQQQPQSQPMLARHQSAPQNTPYDVYHPSTKAAPPSNRRRSSETVTASSPTSTPVDPSRAHLHYRDQQQQQFVTAQDEGYGDSEKKNLQEEDELARALEASQRETEAKMAKTAKEDEELRAALAESTRLARLNPSLAAQEQADLSKALLASQREVLQGSALSRPPRSSAREQSTGMVRSSSTSLEESEWALRARNEKGSLWNEAGAHGWLPPGASRAGGEDEREMEMLELAIRISLEEEEERKAREAELQAEIDYTARPSLHGQMSDSTHHSSYATAPSVPSDDSAHFSEFQRSSTPQTLANSPPKRKLPPPPASHIVTQPLSPPTSPHVGSVEHERDSSAPPLPPNPYYSPTTAHSSQAPPLPSRAPPSPPASELERSPNPSSASQLQPPQAPWTADPERSSSPYEIPFLTSSPSIRRSGAPWQPPSPLVDDESGRFSGASYTSTPSTGSMLSRNSPNFGSDQEDDNRIEEDPLEALTVRNPDASQPPSRDPPPPPPTTTALPAFESTMTGRSLSLVSEATEPPSPSSAGADSVPSQLFGAERGAASPPVQSPTLMQALQNEPPQFVSPPAEQEIAEDRWNEVTTHAAAATELPPPEPEQTTFGEGVRFGYPRACAHEEDHTCSLDGLGSDGPFPSEVVLSSESEGEERSAFSIEARSWAGLLRFLMWYGETTVAASSSDIAASPHRHCDASLSLSFRHDDLGSSILRLTISLLPVHEHSHSPDPELTIASPPPALNHSTGKGKGKARAPTSTPSTTFLLPDHLVLPTRLSSTAHTLYSLRHLAQIALSTQPSKHASPSYHALRALAQSIQQLALVSSKASAGEGKSGLGAGGRGQDDLVGRLRERLKRMRGAKDARGE</sequence>
<protein>
    <submittedName>
        <fullName evidence="2">Uncharacterized protein</fullName>
    </submittedName>
</protein>
<feature type="compositionally biased region" description="Low complexity" evidence="1">
    <location>
        <begin position="65"/>
        <end position="79"/>
    </location>
</feature>
<feature type="compositionally biased region" description="Basic and acidic residues" evidence="1">
    <location>
        <begin position="858"/>
        <end position="867"/>
    </location>
</feature>
<comment type="caution">
    <text evidence="2">The sequence shown here is derived from an EMBL/GenBank/DDBJ whole genome shotgun (WGS) entry which is preliminary data.</text>
</comment>
<feature type="compositionally biased region" description="Acidic residues" evidence="1">
    <location>
        <begin position="485"/>
        <end position="497"/>
    </location>
</feature>
<dbReference type="Proteomes" id="UP000193467">
    <property type="component" value="Unassembled WGS sequence"/>
</dbReference>
<feature type="region of interest" description="Disordered" evidence="1">
    <location>
        <begin position="178"/>
        <end position="245"/>
    </location>
</feature>
<feature type="region of interest" description="Disordered" evidence="1">
    <location>
        <begin position="259"/>
        <end position="574"/>
    </location>
</feature>
<feature type="region of interest" description="Disordered" evidence="1">
    <location>
        <begin position="844"/>
        <end position="882"/>
    </location>
</feature>
<proteinExistence type="predicted"/>
<feature type="region of interest" description="Disordered" evidence="1">
    <location>
        <begin position="1"/>
        <end position="114"/>
    </location>
</feature>